<comment type="similarity">
    <text evidence="1">Belongs to the CDP-alcohol phosphatidyltransferase class-II family.</text>
</comment>
<evidence type="ECO:0000313" key="9">
    <source>
        <dbReference type="EMBL" id="MBC3806789.1"/>
    </source>
</evidence>
<keyword evidence="5" id="KW-0443">Lipid metabolism</keyword>
<evidence type="ECO:0000256" key="4">
    <source>
        <dbReference type="ARBA" id="ARBA00022737"/>
    </source>
</evidence>
<keyword evidence="7" id="KW-1208">Phospholipid metabolism</keyword>
<feature type="domain" description="PLD phosphodiesterase" evidence="8">
    <location>
        <begin position="354"/>
        <end position="381"/>
    </location>
</feature>
<dbReference type="PANTHER" id="PTHR12586">
    <property type="entry name" value="CDP-DIACYLGLYCEROL--SERINE O-PHOSPHATIDYLTRANSFERASE"/>
    <property type="match status" value="1"/>
</dbReference>
<evidence type="ECO:0000256" key="3">
    <source>
        <dbReference type="ARBA" id="ARBA00022679"/>
    </source>
</evidence>
<keyword evidence="3 9" id="KW-0808">Transferase</keyword>
<evidence type="ECO:0000256" key="5">
    <source>
        <dbReference type="ARBA" id="ARBA00023098"/>
    </source>
</evidence>
<dbReference type="RefSeq" id="WP_186921879.1">
    <property type="nucleotide sequence ID" value="NZ_JACOFW010000004.1"/>
</dbReference>
<proteinExistence type="inferred from homology"/>
<dbReference type="EC" id="2.7.8.8" evidence="9"/>
<accession>A0ABR6X378</accession>
<dbReference type="CDD" id="cd09136">
    <property type="entry name" value="PLDc_PSS_G_neg_2"/>
    <property type="match status" value="1"/>
</dbReference>
<dbReference type="InterPro" id="IPR025202">
    <property type="entry name" value="PLD-like_dom"/>
</dbReference>
<dbReference type="SMART" id="SM00155">
    <property type="entry name" value="PLDc"/>
    <property type="match status" value="2"/>
</dbReference>
<dbReference type="Gene3D" id="3.30.870.10">
    <property type="entry name" value="Endonuclease Chain A"/>
    <property type="match status" value="2"/>
</dbReference>
<reference evidence="9 10" key="1">
    <citation type="submission" date="2020-08" db="EMBL/GenBank/DDBJ databases">
        <title>Novel species isolated from subtropical streams in China.</title>
        <authorList>
            <person name="Lu H."/>
        </authorList>
    </citation>
    <scope>NUCLEOTIDE SEQUENCE [LARGE SCALE GENOMIC DNA]</scope>
    <source>
        <strain evidence="9 10">KACC 16656</strain>
    </source>
</reference>
<organism evidence="9 10">
    <name type="scientific">Undibacterium seohonense</name>
    <dbReference type="NCBI Taxonomy" id="1344950"/>
    <lineage>
        <taxon>Bacteria</taxon>
        <taxon>Pseudomonadati</taxon>
        <taxon>Pseudomonadota</taxon>
        <taxon>Betaproteobacteria</taxon>
        <taxon>Burkholderiales</taxon>
        <taxon>Oxalobacteraceae</taxon>
        <taxon>Undibacterium</taxon>
    </lineage>
</organism>
<evidence type="ECO:0000256" key="6">
    <source>
        <dbReference type="ARBA" id="ARBA00023209"/>
    </source>
</evidence>
<dbReference type="PROSITE" id="PS50035">
    <property type="entry name" value="PLD"/>
    <property type="match status" value="1"/>
</dbReference>
<keyword evidence="6" id="KW-0594">Phospholipid biosynthesis</keyword>
<dbReference type="SUPFAM" id="SSF56024">
    <property type="entry name" value="Phospholipase D/nuclease"/>
    <property type="match status" value="2"/>
</dbReference>
<dbReference type="NCBIfam" id="NF006946">
    <property type="entry name" value="PRK09428.1"/>
    <property type="match status" value="1"/>
</dbReference>
<keyword evidence="10" id="KW-1185">Reference proteome</keyword>
<evidence type="ECO:0000256" key="1">
    <source>
        <dbReference type="ARBA" id="ARBA00010682"/>
    </source>
</evidence>
<dbReference type="InterPro" id="IPR016270">
    <property type="entry name" value="PGS1"/>
</dbReference>
<keyword evidence="4" id="KW-0677">Repeat</keyword>
<protein>
    <submittedName>
        <fullName evidence="9">CDP-diacylglycerol--serine O-phosphatidyltransferase</fullName>
        <ecNumber evidence="9">2.7.8.8</ecNumber>
    </submittedName>
</protein>
<name>A0ABR6X378_9BURK</name>
<sequence length="453" mass="51820">MRLFKPRPQLADLPCVAMEVDAIKILPSAKQFRLELLQQFAQAKTRIYLCSLYLQHDEAGQDILDALYAAKRAKPSLDIKIFVDWHRGQRGLIGEQKTPGKMAGNAAWYQIQSAQQNFVIPIYGVPIQTRELFGVLHLKGHVIDDTVIYSGASINNVYLHQQEKYRHDRYWLIKHAGLANSMLNWMRQYFLGSSAVCRLDLPEVPTTKAIRPDIRAFREYLKTASYVLPQSTSVNEAQSLSVTNLVGLGKNNALNRSLCQLLASAEKQITICTPYFNFPLAITREVNRALKRGVKVKIIIGDKTANDFYIAPELPFKAIGCLPYLYEMNLRRFAKMHQPDIANGSLQIHLWKDGDNTYHLKGLWIDDLYTLVTGNNLNPRAFGLDLENALLFVDPRGELLPQRQQELNAILQHTTVITHYRALEKLQDYPPKVKQLLQRLSRVRLDRLAYRVL</sequence>
<keyword evidence="2" id="KW-0444">Lipid biosynthesis</keyword>
<dbReference type="PIRSF" id="PIRSF000850">
    <property type="entry name" value="Phospholipase_D_PSS"/>
    <property type="match status" value="1"/>
</dbReference>
<dbReference type="Proteomes" id="UP000648257">
    <property type="component" value="Unassembled WGS sequence"/>
</dbReference>
<evidence type="ECO:0000256" key="7">
    <source>
        <dbReference type="ARBA" id="ARBA00023264"/>
    </source>
</evidence>
<dbReference type="EMBL" id="JACOFW010000004">
    <property type="protein sequence ID" value="MBC3806789.1"/>
    <property type="molecule type" value="Genomic_DNA"/>
</dbReference>
<evidence type="ECO:0000256" key="2">
    <source>
        <dbReference type="ARBA" id="ARBA00022516"/>
    </source>
</evidence>
<evidence type="ECO:0000313" key="10">
    <source>
        <dbReference type="Proteomes" id="UP000648257"/>
    </source>
</evidence>
<comment type="caution">
    <text evidence="9">The sequence shown here is derived from an EMBL/GenBank/DDBJ whole genome shotgun (WGS) entry which is preliminary data.</text>
</comment>
<dbReference type="CDD" id="cd09134">
    <property type="entry name" value="PLDc_PSS_G_neg_1"/>
    <property type="match status" value="1"/>
</dbReference>
<evidence type="ECO:0000259" key="8">
    <source>
        <dbReference type="PROSITE" id="PS50035"/>
    </source>
</evidence>
<dbReference type="InterPro" id="IPR001736">
    <property type="entry name" value="PLipase_D/transphosphatidylase"/>
</dbReference>
<dbReference type="PANTHER" id="PTHR12586:SF1">
    <property type="entry name" value="CDP-DIACYLGLYCEROL--GLYCEROL-3-PHOSPHATE 3-PHOSPHATIDYLTRANSFERASE, MITOCHONDRIAL"/>
    <property type="match status" value="1"/>
</dbReference>
<dbReference type="Pfam" id="PF13091">
    <property type="entry name" value="PLDc_2"/>
    <property type="match status" value="1"/>
</dbReference>
<gene>
    <name evidence="9" type="primary">pssA</name>
    <name evidence="9" type="ORF">H8K52_05440</name>
</gene>
<dbReference type="GO" id="GO:0003882">
    <property type="term" value="F:CDP-diacylglycerol-serine O-phosphatidyltransferase activity"/>
    <property type="evidence" value="ECO:0007669"/>
    <property type="project" value="UniProtKB-EC"/>
</dbReference>